<dbReference type="EMBL" id="JAEPRB010000644">
    <property type="protein sequence ID" value="KAG2214033.1"/>
    <property type="molecule type" value="Genomic_DNA"/>
</dbReference>
<evidence type="ECO:0000259" key="2">
    <source>
        <dbReference type="Pfam" id="PF05970"/>
    </source>
</evidence>
<dbReference type="InterPro" id="IPR049163">
    <property type="entry name" value="Pif1-like_2B_dom"/>
</dbReference>
<dbReference type="Pfam" id="PF05970">
    <property type="entry name" value="PIF1"/>
    <property type="match status" value="1"/>
</dbReference>
<dbReference type="InterPro" id="IPR010285">
    <property type="entry name" value="DNA_helicase_pif1-like_DEAD"/>
</dbReference>
<keyword evidence="1" id="KW-0233">DNA recombination</keyword>
<evidence type="ECO:0000256" key="1">
    <source>
        <dbReference type="RuleBase" id="RU363044"/>
    </source>
</evidence>
<keyword evidence="1" id="KW-0227">DNA damage</keyword>
<dbReference type="Proteomes" id="UP000646827">
    <property type="component" value="Unassembled WGS sequence"/>
</dbReference>
<keyword evidence="1" id="KW-0067">ATP-binding</keyword>
<dbReference type="SUPFAM" id="SSF52540">
    <property type="entry name" value="P-loop containing nucleoside triphosphate hydrolases"/>
    <property type="match status" value="2"/>
</dbReference>
<protein>
    <recommendedName>
        <fullName evidence="1">ATP-dependent DNA helicase</fullName>
        <ecNumber evidence="1">5.6.2.3</ecNumber>
    </recommendedName>
</protein>
<feature type="domain" description="DNA helicase Pif1-like 2B" evidence="3">
    <location>
        <begin position="700"/>
        <end position="735"/>
    </location>
</feature>
<dbReference type="GO" id="GO:0043139">
    <property type="term" value="F:5'-3' DNA helicase activity"/>
    <property type="evidence" value="ECO:0007669"/>
    <property type="project" value="UniProtKB-EC"/>
</dbReference>
<proteinExistence type="inferred from homology"/>
<comment type="catalytic activity">
    <reaction evidence="1">
        <text>ATP + H2O = ADP + phosphate + H(+)</text>
        <dbReference type="Rhea" id="RHEA:13065"/>
        <dbReference type="ChEBI" id="CHEBI:15377"/>
        <dbReference type="ChEBI" id="CHEBI:15378"/>
        <dbReference type="ChEBI" id="CHEBI:30616"/>
        <dbReference type="ChEBI" id="CHEBI:43474"/>
        <dbReference type="ChEBI" id="CHEBI:456216"/>
        <dbReference type="EC" id="5.6.2.3"/>
    </reaction>
</comment>
<dbReference type="GO" id="GO:0006281">
    <property type="term" value="P:DNA repair"/>
    <property type="evidence" value="ECO:0007669"/>
    <property type="project" value="UniProtKB-KW"/>
</dbReference>
<organism evidence="4 5">
    <name type="scientific">Circinella minor</name>
    <dbReference type="NCBI Taxonomy" id="1195481"/>
    <lineage>
        <taxon>Eukaryota</taxon>
        <taxon>Fungi</taxon>
        <taxon>Fungi incertae sedis</taxon>
        <taxon>Mucoromycota</taxon>
        <taxon>Mucoromycotina</taxon>
        <taxon>Mucoromycetes</taxon>
        <taxon>Mucorales</taxon>
        <taxon>Lichtheimiaceae</taxon>
        <taxon>Circinella</taxon>
    </lineage>
</organism>
<dbReference type="GO" id="GO:0000723">
    <property type="term" value="P:telomere maintenance"/>
    <property type="evidence" value="ECO:0007669"/>
    <property type="project" value="InterPro"/>
</dbReference>
<name>A0A8H7RQR0_9FUNG</name>
<dbReference type="Gene3D" id="3.40.50.300">
    <property type="entry name" value="P-loop containing nucleotide triphosphate hydrolases"/>
    <property type="match status" value="2"/>
</dbReference>
<gene>
    <name evidence="4" type="ORF">INT45_003163</name>
</gene>
<reference evidence="4 5" key="1">
    <citation type="submission" date="2020-12" db="EMBL/GenBank/DDBJ databases">
        <title>Metabolic potential, ecology and presence of endohyphal bacteria is reflected in genomic diversity of Mucoromycotina.</title>
        <authorList>
            <person name="Muszewska A."/>
            <person name="Okrasinska A."/>
            <person name="Steczkiewicz K."/>
            <person name="Drgas O."/>
            <person name="Orlowska M."/>
            <person name="Perlinska-Lenart U."/>
            <person name="Aleksandrzak-Piekarczyk T."/>
            <person name="Szatraj K."/>
            <person name="Zielenkiewicz U."/>
            <person name="Pilsyk S."/>
            <person name="Malc E."/>
            <person name="Mieczkowski P."/>
            <person name="Kruszewska J.S."/>
            <person name="Biernat P."/>
            <person name="Pawlowska J."/>
        </authorList>
    </citation>
    <scope>NUCLEOTIDE SEQUENCE [LARGE SCALE GENOMIC DNA]</scope>
    <source>
        <strain evidence="4 5">CBS 142.35</strain>
    </source>
</reference>
<comment type="similarity">
    <text evidence="1">Belongs to the helicase family.</text>
</comment>
<dbReference type="InterPro" id="IPR027417">
    <property type="entry name" value="P-loop_NTPase"/>
</dbReference>
<feature type="domain" description="DNA helicase Pif1-like DEAD-box helicase" evidence="2">
    <location>
        <begin position="365"/>
        <end position="579"/>
    </location>
</feature>
<evidence type="ECO:0000259" key="3">
    <source>
        <dbReference type="Pfam" id="PF21530"/>
    </source>
</evidence>
<dbReference type="CDD" id="cd18809">
    <property type="entry name" value="SF1_C_RecD"/>
    <property type="match status" value="1"/>
</dbReference>
<evidence type="ECO:0000313" key="5">
    <source>
        <dbReference type="Proteomes" id="UP000646827"/>
    </source>
</evidence>
<dbReference type="OrthoDB" id="5860629at2759"/>
<keyword evidence="1" id="KW-0378">Hydrolase</keyword>
<dbReference type="PANTHER" id="PTHR10492:SF57">
    <property type="entry name" value="ATP-DEPENDENT DNA HELICASE"/>
    <property type="match status" value="1"/>
</dbReference>
<dbReference type="GO" id="GO:0016787">
    <property type="term" value="F:hydrolase activity"/>
    <property type="evidence" value="ECO:0007669"/>
    <property type="project" value="UniProtKB-KW"/>
</dbReference>
<sequence length="848" mass="96472">PHNVYLCTKYDAHINVEICTSIHSIKYVYKYVYKGHDRASARVVQQGANSDDDQTSDEISTFLDARYVSALEGCWRLFSFSLNHEYPAHRRLAIHLQDEQLVYFNEGETATDVIQGRAHETTLTAWFEYNRQYPNDTAFQNTLYINFPEDYVFVDHTRSWKIRERGHGGTIGRIYAVSPREVEMYHLRVLLYHVPGGKSFADMRTIDRGTQNAEILPTFQAAAQRCGLITGQQEWNDCHNQANTYQQPYVLRRLFAVILVFCHPDNPYNLWLSHRDSMTEDYLHIARQEQNDQNIQFSNFLYNQALLDTKSVMINLSQSLRDFDGFVLQEVVNEHNAADNNEPAIIREHCRLAAQLALQPEQQFQFNEDQQPIFNAIINYLDAPQDQPKLCFVDGPGGTGKTYLFNAILEHIRWAGHIALAVTTSGTAALLLYGGRTAHSTYKIPLEVHQTSMCNFAPGSATARLISMASIIVWDEASMISRDLIETVNRSVQDIMHVIDPALEHIPFGGKVVVLPVIPNAERPRIVPQCLNQSRDIWRHVVIHRLRTNMPVQQAANTANANQLRDFAEYLLRIGNGAEPIVPNTEDRVQIPTQMLMPRYNTYDLIAAVFGNLHLPTVNRQFLTSRAILTPKNKDVAILNNLILDQFRGDISELKSADIAKYLFAPGFKSWGFALPPFKIADFIKNTVDDLEYQIRYLNEFLNSLDPSDLPPHNLKLKVGCRIMLLRNLDTANGLSEIATGRQAGTIVLIPRITLTPSQTQSPIIFKRTQFPIQLAFSMTINKAQGQTFDNVGLYLPEPPFTHGLLYVAMSRVRTPASIRIMLNPDNSTEPDQEGFTTRNVVYHEVLL</sequence>
<keyword evidence="5" id="KW-1185">Reference proteome</keyword>
<keyword evidence="1" id="KW-0347">Helicase</keyword>
<dbReference type="GO" id="GO:0005524">
    <property type="term" value="F:ATP binding"/>
    <property type="evidence" value="ECO:0007669"/>
    <property type="project" value="UniProtKB-KW"/>
</dbReference>
<dbReference type="Pfam" id="PF21530">
    <property type="entry name" value="Pif1_2B_dom"/>
    <property type="match status" value="1"/>
</dbReference>
<dbReference type="EC" id="5.6.2.3" evidence="1"/>
<keyword evidence="1" id="KW-0547">Nucleotide-binding</keyword>
<dbReference type="GO" id="GO:0006310">
    <property type="term" value="P:DNA recombination"/>
    <property type="evidence" value="ECO:0007669"/>
    <property type="project" value="UniProtKB-KW"/>
</dbReference>
<keyword evidence="1" id="KW-0234">DNA repair</keyword>
<comment type="cofactor">
    <cofactor evidence="1">
        <name>Mg(2+)</name>
        <dbReference type="ChEBI" id="CHEBI:18420"/>
    </cofactor>
</comment>
<evidence type="ECO:0000313" key="4">
    <source>
        <dbReference type="EMBL" id="KAG2214033.1"/>
    </source>
</evidence>
<dbReference type="PANTHER" id="PTHR10492">
    <property type="match status" value="1"/>
</dbReference>
<comment type="caution">
    <text evidence="4">The sequence shown here is derived from an EMBL/GenBank/DDBJ whole genome shotgun (WGS) entry which is preliminary data.</text>
</comment>
<feature type="non-terminal residue" evidence="4">
    <location>
        <position position="848"/>
    </location>
</feature>
<accession>A0A8H7RQR0</accession>
<dbReference type="AlphaFoldDB" id="A0A8H7RQR0"/>